<feature type="domain" description="TPM" evidence="1">
    <location>
        <begin position="16"/>
        <end position="137"/>
    </location>
</feature>
<dbReference type="PANTHER" id="PTHR30373">
    <property type="entry name" value="UPF0603 PROTEIN YGCG"/>
    <property type="match status" value="1"/>
</dbReference>
<comment type="caution">
    <text evidence="2">The sequence shown here is derived from an EMBL/GenBank/DDBJ whole genome shotgun (WGS) entry which is preliminary data.</text>
</comment>
<dbReference type="Gene3D" id="3.10.310.50">
    <property type="match status" value="1"/>
</dbReference>
<reference evidence="2 3" key="1">
    <citation type="submission" date="2024-01" db="EMBL/GenBank/DDBJ databases">
        <title>Novel species of the genus Luteimonas isolated from rivers.</title>
        <authorList>
            <person name="Lu H."/>
        </authorList>
    </citation>
    <scope>NUCLEOTIDE SEQUENCE [LARGE SCALE GENOMIC DNA]</scope>
    <source>
        <strain evidence="2 3">FXH3W</strain>
    </source>
</reference>
<evidence type="ECO:0000313" key="3">
    <source>
        <dbReference type="Proteomes" id="UP001356170"/>
    </source>
</evidence>
<name>A0ABU7UYM0_9GAMM</name>
<dbReference type="Proteomes" id="UP001356170">
    <property type="component" value="Unassembled WGS sequence"/>
</dbReference>
<sequence>MPRWLQNLFAMPVSAMIPAEDMQRIADVITECETLHNGQICFAIERSLGLGNVMRGMTARDRAHQVFSHLRVWDTSRNSGVLLYMLTAEHRIEIVADRGYHEVVSGEQWRGICQLLEERLHQNEGADAVIAAIRQLSELAELEFPRVPSDVIDNELSNAPFVL</sequence>
<evidence type="ECO:0000313" key="2">
    <source>
        <dbReference type="EMBL" id="MEF2155635.1"/>
    </source>
</evidence>
<evidence type="ECO:0000259" key="1">
    <source>
        <dbReference type="Pfam" id="PF04536"/>
    </source>
</evidence>
<accession>A0ABU7UYM0</accession>
<dbReference type="Pfam" id="PF04536">
    <property type="entry name" value="TPM_phosphatase"/>
    <property type="match status" value="1"/>
</dbReference>
<dbReference type="PANTHER" id="PTHR30373:SF8">
    <property type="entry name" value="BLL7265 PROTEIN"/>
    <property type="match status" value="1"/>
</dbReference>
<dbReference type="InterPro" id="IPR007621">
    <property type="entry name" value="TPM_dom"/>
</dbReference>
<dbReference type="EMBL" id="JAZHBO010000002">
    <property type="protein sequence ID" value="MEF2155635.1"/>
    <property type="molecule type" value="Genomic_DNA"/>
</dbReference>
<dbReference type="RefSeq" id="WP_331703669.1">
    <property type="nucleotide sequence ID" value="NZ_JAZHBO010000002.1"/>
</dbReference>
<organism evidence="2 3">
    <name type="scientific">Aquilutibacter rugosus</name>
    <dbReference type="NCBI Taxonomy" id="3115820"/>
    <lineage>
        <taxon>Bacteria</taxon>
        <taxon>Pseudomonadati</taxon>
        <taxon>Pseudomonadota</taxon>
        <taxon>Gammaproteobacteria</taxon>
        <taxon>Lysobacterales</taxon>
        <taxon>Lysobacteraceae</taxon>
        <taxon>Aquilutibacter</taxon>
    </lineage>
</organism>
<proteinExistence type="predicted"/>
<gene>
    <name evidence="2" type="ORF">V3390_05225</name>
</gene>
<protein>
    <submittedName>
        <fullName evidence="2">TPM domain-containing protein</fullName>
    </submittedName>
</protein>
<keyword evidence="3" id="KW-1185">Reference proteome</keyword>